<sequence length="630" mass="67329">MLFSKAIVAACMLELAAPWAAATAEADHKYLSLKAYREYVTDERLVKRSSKSSKSDKSSSSSSSSFQSDLDFLRLGFYMSLQVGSNKDPVKVVVDTGSSDLWLPTPDVCADSDSDSSSSDASDSSSKSKPKDDSDDDDSSSKNTFNCKKYGSFDPSKSKTFHSNNTEFGLSYGDTSVAIGVWGQDTVTIGNTSISNVNLAVANFTNASSGIIGIGYEATEATYFTHSKNKYKYLNFPAQLVADGIINKAAYSLFLTEHGDAEILFGAVDANQYSGTLYQFPMVPVNASSSEITRTAITVNSLALNNGKLEGFALQGYVPAVLDSGTTFAAMPVFIVETIANLLGLSFSKELEQFYGDCDIAEGVNFVWNFQGVELTSPVSSYFTNIIEDDESQGCLLQIRLTDDNFIILGDAFLRDFYTVIDLEDDVAALAYKQNSTSSSIQVISSSIPGASKAPNSKSTFGGKNSVYTYYASELTTTAFKSSKIPTLETDFQTITLGGEATASGDATESYDSYSGYYTDEYSYSDAYTGDYSYSSYEDTFQTFATQNTAHGSHHSSAAYYMAKDKTTAIFTNYAKAANATSNSGSGSKASIVAATASASPSSSSENGAAVAASYSTGFAFFALLASLFI</sequence>
<comment type="similarity">
    <text evidence="3 14">Belongs to the peptidase A1 family.</text>
</comment>
<dbReference type="SUPFAM" id="SSF50630">
    <property type="entry name" value="Acid proteases"/>
    <property type="match status" value="1"/>
</dbReference>
<gene>
    <name evidence="18" type="ORF">PICMEDRAFT_15689</name>
</gene>
<dbReference type="AlphaFoldDB" id="A0A1E3NNX4"/>
<evidence type="ECO:0000256" key="14">
    <source>
        <dbReference type="RuleBase" id="RU000454"/>
    </source>
</evidence>
<evidence type="ECO:0000256" key="16">
    <source>
        <dbReference type="SAM" id="SignalP"/>
    </source>
</evidence>
<dbReference type="InterPro" id="IPR021109">
    <property type="entry name" value="Peptidase_aspartic_dom_sf"/>
</dbReference>
<evidence type="ECO:0000256" key="5">
    <source>
        <dbReference type="ARBA" id="ARBA00022525"/>
    </source>
</evidence>
<dbReference type="RefSeq" id="XP_019018904.1">
    <property type="nucleotide sequence ID" value="XM_019160922.1"/>
</dbReference>
<keyword evidence="11 13" id="KW-1015">Disulfide bond</keyword>
<dbReference type="PANTHER" id="PTHR47966">
    <property type="entry name" value="BETA-SITE APP-CLEAVING ENZYME, ISOFORM A-RELATED"/>
    <property type="match status" value="1"/>
</dbReference>
<evidence type="ECO:0000256" key="12">
    <source>
        <dbReference type="PIRSR" id="PIRSR601461-1"/>
    </source>
</evidence>
<keyword evidence="19" id="KW-1185">Reference proteome</keyword>
<evidence type="ECO:0000256" key="3">
    <source>
        <dbReference type="ARBA" id="ARBA00007447"/>
    </source>
</evidence>
<dbReference type="PROSITE" id="PS00141">
    <property type="entry name" value="ASP_PROTEASE"/>
    <property type="match status" value="1"/>
</dbReference>
<reference evidence="18 19" key="1">
    <citation type="journal article" date="2016" name="Proc. Natl. Acad. Sci. U.S.A.">
        <title>Comparative genomics of biotechnologically important yeasts.</title>
        <authorList>
            <person name="Riley R."/>
            <person name="Haridas S."/>
            <person name="Wolfe K.H."/>
            <person name="Lopes M.R."/>
            <person name="Hittinger C.T."/>
            <person name="Goeker M."/>
            <person name="Salamov A.A."/>
            <person name="Wisecaver J.H."/>
            <person name="Long T.M."/>
            <person name="Calvey C.H."/>
            <person name="Aerts A.L."/>
            <person name="Barry K.W."/>
            <person name="Choi C."/>
            <person name="Clum A."/>
            <person name="Coughlan A.Y."/>
            <person name="Deshpande S."/>
            <person name="Douglass A.P."/>
            <person name="Hanson S.J."/>
            <person name="Klenk H.-P."/>
            <person name="LaButti K.M."/>
            <person name="Lapidus A."/>
            <person name="Lindquist E.A."/>
            <person name="Lipzen A.M."/>
            <person name="Meier-Kolthoff J.P."/>
            <person name="Ohm R.A."/>
            <person name="Otillar R.P."/>
            <person name="Pangilinan J.L."/>
            <person name="Peng Y."/>
            <person name="Rokas A."/>
            <person name="Rosa C.A."/>
            <person name="Scheuner C."/>
            <person name="Sibirny A.A."/>
            <person name="Slot J.C."/>
            <person name="Stielow J.B."/>
            <person name="Sun H."/>
            <person name="Kurtzman C.P."/>
            <person name="Blackwell M."/>
            <person name="Grigoriev I.V."/>
            <person name="Jeffries T.W."/>
        </authorList>
    </citation>
    <scope>NUCLEOTIDE SEQUENCE [LARGE SCALE GENOMIC DNA]</scope>
    <source>
        <strain evidence="18 19">NRRL Y-2026</strain>
    </source>
</reference>
<dbReference type="Proteomes" id="UP000094455">
    <property type="component" value="Unassembled WGS sequence"/>
</dbReference>
<dbReference type="EMBL" id="KV454002">
    <property type="protein sequence ID" value="ODQ47791.1"/>
    <property type="molecule type" value="Genomic_DNA"/>
</dbReference>
<keyword evidence="8 14" id="KW-0064">Aspartyl protease</keyword>
<organism evidence="18 19">
    <name type="scientific">Pichia membranifaciens NRRL Y-2026</name>
    <dbReference type="NCBI Taxonomy" id="763406"/>
    <lineage>
        <taxon>Eukaryota</taxon>
        <taxon>Fungi</taxon>
        <taxon>Dikarya</taxon>
        <taxon>Ascomycota</taxon>
        <taxon>Saccharomycotina</taxon>
        <taxon>Pichiomycetes</taxon>
        <taxon>Pichiales</taxon>
        <taxon>Pichiaceae</taxon>
        <taxon>Pichia</taxon>
    </lineage>
</organism>
<feature type="active site" evidence="12">
    <location>
        <position position="95"/>
    </location>
</feature>
<dbReference type="InterPro" id="IPR033876">
    <property type="entry name" value="SAP-like"/>
</dbReference>
<dbReference type="InterPro" id="IPR033121">
    <property type="entry name" value="PEPTIDASE_A1"/>
</dbReference>
<dbReference type="GO" id="GO:0004190">
    <property type="term" value="F:aspartic-type endopeptidase activity"/>
    <property type="evidence" value="ECO:0007669"/>
    <property type="project" value="UniProtKB-KW"/>
</dbReference>
<protein>
    <recommendedName>
        <fullName evidence="4">candidapepsin</fullName>
        <ecNumber evidence="4">3.4.23.24</ecNumber>
    </recommendedName>
</protein>
<feature type="chain" id="PRO_5009133434" description="candidapepsin" evidence="16">
    <location>
        <begin position="27"/>
        <end position="630"/>
    </location>
</feature>
<dbReference type="InterPro" id="IPR001461">
    <property type="entry name" value="Aspartic_peptidase_A1"/>
</dbReference>
<name>A0A1E3NNX4_9ASCO</name>
<evidence type="ECO:0000256" key="10">
    <source>
        <dbReference type="ARBA" id="ARBA00023145"/>
    </source>
</evidence>
<comment type="subcellular location">
    <subcellularLocation>
        <location evidence="2">Secreted</location>
    </subcellularLocation>
</comment>
<accession>A0A1E3NNX4</accession>
<evidence type="ECO:0000256" key="11">
    <source>
        <dbReference type="ARBA" id="ARBA00023157"/>
    </source>
</evidence>
<keyword evidence="9 14" id="KW-0378">Hydrolase</keyword>
<feature type="active site" evidence="12">
    <location>
        <position position="323"/>
    </location>
</feature>
<evidence type="ECO:0000256" key="6">
    <source>
        <dbReference type="ARBA" id="ARBA00022670"/>
    </source>
</evidence>
<evidence type="ECO:0000256" key="15">
    <source>
        <dbReference type="SAM" id="MobiDB-lite"/>
    </source>
</evidence>
<dbReference type="Gene3D" id="2.40.70.10">
    <property type="entry name" value="Acid Proteases"/>
    <property type="match status" value="2"/>
</dbReference>
<feature type="disulfide bond" evidence="13">
    <location>
        <begin position="358"/>
        <end position="395"/>
    </location>
</feature>
<dbReference type="GO" id="GO:0005576">
    <property type="term" value="C:extracellular region"/>
    <property type="evidence" value="ECO:0007669"/>
    <property type="project" value="UniProtKB-SubCell"/>
</dbReference>
<evidence type="ECO:0000256" key="4">
    <source>
        <dbReference type="ARBA" id="ARBA00013207"/>
    </source>
</evidence>
<dbReference type="GO" id="GO:0006508">
    <property type="term" value="P:proteolysis"/>
    <property type="evidence" value="ECO:0007669"/>
    <property type="project" value="UniProtKB-KW"/>
</dbReference>
<dbReference type="STRING" id="763406.A0A1E3NNX4"/>
<keyword evidence="10" id="KW-0865">Zymogen</keyword>
<dbReference type="EC" id="3.4.23.24" evidence="4"/>
<evidence type="ECO:0000256" key="1">
    <source>
        <dbReference type="ARBA" id="ARBA00001675"/>
    </source>
</evidence>
<feature type="signal peptide" evidence="16">
    <location>
        <begin position="1"/>
        <end position="26"/>
    </location>
</feature>
<keyword evidence="5" id="KW-0964">Secreted</keyword>
<dbReference type="CDD" id="cd05474">
    <property type="entry name" value="SAP_like"/>
    <property type="match status" value="1"/>
</dbReference>
<evidence type="ECO:0000256" key="8">
    <source>
        <dbReference type="ARBA" id="ARBA00022750"/>
    </source>
</evidence>
<keyword evidence="6 14" id="KW-0645">Protease</keyword>
<keyword evidence="7 16" id="KW-0732">Signal</keyword>
<dbReference type="GeneID" id="30177609"/>
<dbReference type="Pfam" id="PF00026">
    <property type="entry name" value="Asp"/>
    <property type="match status" value="1"/>
</dbReference>
<dbReference type="OrthoDB" id="3973024at2759"/>
<evidence type="ECO:0000256" key="2">
    <source>
        <dbReference type="ARBA" id="ARBA00004613"/>
    </source>
</evidence>
<proteinExistence type="inferred from homology"/>
<feature type="compositionally biased region" description="Low complexity" evidence="15">
    <location>
        <begin position="115"/>
        <end position="127"/>
    </location>
</feature>
<feature type="domain" description="Peptidase A1" evidence="17">
    <location>
        <begin position="77"/>
        <end position="431"/>
    </location>
</feature>
<dbReference type="PROSITE" id="PS51767">
    <property type="entry name" value="PEPTIDASE_A1"/>
    <property type="match status" value="1"/>
</dbReference>
<evidence type="ECO:0000313" key="19">
    <source>
        <dbReference type="Proteomes" id="UP000094455"/>
    </source>
</evidence>
<dbReference type="InterPro" id="IPR001969">
    <property type="entry name" value="Aspartic_peptidase_AS"/>
</dbReference>
<evidence type="ECO:0000259" key="17">
    <source>
        <dbReference type="PROSITE" id="PS51767"/>
    </source>
</evidence>
<evidence type="ECO:0000313" key="18">
    <source>
        <dbReference type="EMBL" id="ODQ47791.1"/>
    </source>
</evidence>
<evidence type="ECO:0000256" key="7">
    <source>
        <dbReference type="ARBA" id="ARBA00022729"/>
    </source>
</evidence>
<evidence type="ECO:0000256" key="13">
    <source>
        <dbReference type="PIRSR" id="PIRSR601461-2"/>
    </source>
</evidence>
<dbReference type="PANTHER" id="PTHR47966:SF65">
    <property type="entry name" value="ASPARTIC-TYPE ENDOPEPTIDASE"/>
    <property type="match status" value="1"/>
</dbReference>
<feature type="region of interest" description="Disordered" evidence="15">
    <location>
        <begin position="46"/>
        <end position="66"/>
    </location>
</feature>
<evidence type="ECO:0000256" key="9">
    <source>
        <dbReference type="ARBA" id="ARBA00022801"/>
    </source>
</evidence>
<dbReference type="PRINTS" id="PR00792">
    <property type="entry name" value="PEPSIN"/>
</dbReference>
<feature type="region of interest" description="Disordered" evidence="15">
    <location>
        <begin position="105"/>
        <end position="142"/>
    </location>
</feature>
<comment type="catalytic activity">
    <reaction evidence="1">
        <text>Preferential cleavage at the carboxyl of hydrophobic amino acids, but fails to cleave 15-Leu-|-Tyr-16, 16-Tyr-|-Leu-17 and 24-Phe-|-Phe-25 of insulin B chain. Activates trypsinogen, and degrades keratin.</text>
        <dbReference type="EC" id="3.4.23.24"/>
    </reaction>
</comment>